<dbReference type="NCBIfam" id="NF033218">
    <property type="entry name" value="anchor_AmaP"/>
    <property type="match status" value="1"/>
</dbReference>
<protein>
    <recommendedName>
        <fullName evidence="4">Alkaline shock response membrane anchor protein AmaP</fullName>
    </recommendedName>
</protein>
<accession>A0ABP9KLX6</accession>
<sequence length="191" mass="20754">MSRADRPAGLNRTLIGLLGVALLVAGGLAIAAHYGRLWWVDEHSTLVPGTEAPPTWVLWAVVAGAVVLGLLCLRWLLAQLFRMPKSARWRSEGSAWPGSTVLESSTTAEPVAADVEGYEGVRSASAWVSGRRTQPRLHLLVTAEPAVDVSALRERIMSHAVARLREALEVETVAVTMELRFTEDKKVARVN</sequence>
<evidence type="ECO:0000313" key="2">
    <source>
        <dbReference type="EMBL" id="GAA5060141.1"/>
    </source>
</evidence>
<feature type="transmembrane region" description="Helical" evidence="1">
    <location>
        <begin position="55"/>
        <end position="77"/>
    </location>
</feature>
<organism evidence="2 3">
    <name type="scientific">Nocardia callitridis</name>
    <dbReference type="NCBI Taxonomy" id="648753"/>
    <lineage>
        <taxon>Bacteria</taxon>
        <taxon>Bacillati</taxon>
        <taxon>Actinomycetota</taxon>
        <taxon>Actinomycetes</taxon>
        <taxon>Mycobacteriales</taxon>
        <taxon>Nocardiaceae</taxon>
        <taxon>Nocardia</taxon>
    </lineage>
</organism>
<evidence type="ECO:0000313" key="3">
    <source>
        <dbReference type="Proteomes" id="UP001500603"/>
    </source>
</evidence>
<proteinExistence type="predicted"/>
<evidence type="ECO:0008006" key="4">
    <source>
        <dbReference type="Google" id="ProtNLM"/>
    </source>
</evidence>
<reference evidence="3" key="1">
    <citation type="journal article" date="2019" name="Int. J. Syst. Evol. Microbiol.">
        <title>The Global Catalogue of Microorganisms (GCM) 10K type strain sequencing project: providing services to taxonomists for standard genome sequencing and annotation.</title>
        <authorList>
            <consortium name="The Broad Institute Genomics Platform"/>
            <consortium name="The Broad Institute Genome Sequencing Center for Infectious Disease"/>
            <person name="Wu L."/>
            <person name="Ma J."/>
        </authorList>
    </citation>
    <scope>NUCLEOTIDE SEQUENCE [LARGE SCALE GENOMIC DNA]</scope>
    <source>
        <strain evidence="3">JCM 18298</strain>
    </source>
</reference>
<keyword evidence="1" id="KW-0812">Transmembrane</keyword>
<keyword evidence="3" id="KW-1185">Reference proteome</keyword>
<gene>
    <name evidence="2" type="ORF">GCM10023318_41250</name>
</gene>
<comment type="caution">
    <text evidence="2">The sequence shown here is derived from an EMBL/GenBank/DDBJ whole genome shotgun (WGS) entry which is preliminary data.</text>
</comment>
<dbReference type="EMBL" id="BAABJM010000004">
    <property type="protein sequence ID" value="GAA5060141.1"/>
    <property type="molecule type" value="Genomic_DNA"/>
</dbReference>
<dbReference type="Proteomes" id="UP001500603">
    <property type="component" value="Unassembled WGS sequence"/>
</dbReference>
<evidence type="ECO:0000256" key="1">
    <source>
        <dbReference type="SAM" id="Phobius"/>
    </source>
</evidence>
<keyword evidence="1" id="KW-0472">Membrane</keyword>
<keyword evidence="1" id="KW-1133">Transmembrane helix</keyword>
<dbReference type="RefSeq" id="WP_345497200.1">
    <property type="nucleotide sequence ID" value="NZ_BAABJM010000004.1"/>
</dbReference>
<name>A0ABP9KLX6_9NOCA</name>